<sequence>MHQPRVASSSQSANPNMTKLKQTSIPRIGSSHDANASPMVDRRGSQFTSVQSPRQQSVDNVPASWSSVKSPTMTSSGPAQSVLGSAVMSPNMSNLASPRTLVSSSHHPADVAPILPSQLHYAGSAVGKRGSVFIEQERAASAAPAVPSSPASHVVRTLFSSLTSRPHRHSTPQPLRPSGLSNPPIIAAQQEVVSPRLAAAASGILSPPPLPPQSTRPDAPQQSLVQDAPPYDPSSPRHRTAEFTKSAYTKPAVESRLTSLRSPTSTQSTTLRSYGLDSNVVNPGTPSEAGQSLSLGTPYQSQSRTLMSDSEVTTVTTVSVTRSTVVSQATHLGDKRSSSAQRRGSTNSTTSRSASQQLQQQQQSYPYQAQASHQQQQQPSGLFNMFRPKSPKLFPPMDRSSSPAPPLPAPPPSKTPPPRAATASPRRFPFSLPLNFRHKPKKSISGASMEVAIGDSFGMAGDGGMSSRGSLRRSATPELAYGYAGSTVNGGHYSSATRKQRRHDDEETQDGEDYQGYGDQDADDNVEVDDDFMMEKMRAVQDWSHTTEANWEKSGKRRAPGVSFDLPASESERDDSGLTSVSLARGAGRVLRIQRQFSQTRQFSDSESFVY</sequence>
<feature type="region of interest" description="Disordered" evidence="1">
    <location>
        <begin position="326"/>
        <end position="441"/>
    </location>
</feature>
<keyword evidence="3" id="KW-1185">Reference proteome</keyword>
<dbReference type="Proteomes" id="UP000054097">
    <property type="component" value="Unassembled WGS sequence"/>
</dbReference>
<evidence type="ECO:0000256" key="1">
    <source>
        <dbReference type="SAM" id="MobiDB-lite"/>
    </source>
</evidence>
<gene>
    <name evidence="2" type="ORF">M408DRAFT_29314</name>
</gene>
<feature type="region of interest" description="Disordered" evidence="1">
    <location>
        <begin position="544"/>
        <end position="579"/>
    </location>
</feature>
<accession>A0A0C2WWK5</accession>
<dbReference type="AlphaFoldDB" id="A0A0C2WWK5"/>
<evidence type="ECO:0000313" key="2">
    <source>
        <dbReference type="EMBL" id="KIM21742.1"/>
    </source>
</evidence>
<feature type="compositionally biased region" description="Polar residues" evidence="1">
    <location>
        <begin position="45"/>
        <end position="85"/>
    </location>
</feature>
<dbReference type="STRING" id="933852.A0A0C2WWK5"/>
<feature type="compositionally biased region" description="Polar residues" evidence="1">
    <location>
        <begin position="1"/>
        <end position="25"/>
    </location>
</feature>
<feature type="compositionally biased region" description="Pro residues" evidence="1">
    <location>
        <begin position="403"/>
        <end position="419"/>
    </location>
</feature>
<feature type="compositionally biased region" description="Low complexity" evidence="1">
    <location>
        <begin position="255"/>
        <end position="273"/>
    </location>
</feature>
<feature type="compositionally biased region" description="Low complexity" evidence="1">
    <location>
        <begin position="420"/>
        <end position="429"/>
    </location>
</feature>
<reference evidence="3" key="2">
    <citation type="submission" date="2015-01" db="EMBL/GenBank/DDBJ databases">
        <title>Evolutionary Origins and Diversification of the Mycorrhizal Mutualists.</title>
        <authorList>
            <consortium name="DOE Joint Genome Institute"/>
            <consortium name="Mycorrhizal Genomics Consortium"/>
            <person name="Kohler A."/>
            <person name="Kuo A."/>
            <person name="Nagy L.G."/>
            <person name="Floudas D."/>
            <person name="Copeland A."/>
            <person name="Barry K.W."/>
            <person name="Cichocki N."/>
            <person name="Veneault-Fourrey C."/>
            <person name="LaButti K."/>
            <person name="Lindquist E.A."/>
            <person name="Lipzen A."/>
            <person name="Lundell T."/>
            <person name="Morin E."/>
            <person name="Murat C."/>
            <person name="Riley R."/>
            <person name="Ohm R."/>
            <person name="Sun H."/>
            <person name="Tunlid A."/>
            <person name="Henrissat B."/>
            <person name="Grigoriev I.V."/>
            <person name="Hibbett D.S."/>
            <person name="Martin F."/>
        </authorList>
    </citation>
    <scope>NUCLEOTIDE SEQUENCE [LARGE SCALE GENOMIC DNA]</scope>
    <source>
        <strain evidence="3">MAFF 305830</strain>
    </source>
</reference>
<feature type="region of interest" description="Disordered" evidence="1">
    <location>
        <begin position="1"/>
        <end position="85"/>
    </location>
</feature>
<feature type="compositionally biased region" description="Polar residues" evidence="1">
    <location>
        <begin position="279"/>
        <end position="311"/>
    </location>
</feature>
<feature type="region of interest" description="Disordered" evidence="1">
    <location>
        <begin position="482"/>
        <end position="524"/>
    </location>
</feature>
<feature type="region of interest" description="Disordered" evidence="1">
    <location>
        <begin position="163"/>
        <end position="183"/>
    </location>
</feature>
<dbReference type="EMBL" id="KN824373">
    <property type="protein sequence ID" value="KIM21742.1"/>
    <property type="molecule type" value="Genomic_DNA"/>
</dbReference>
<organism evidence="2 3">
    <name type="scientific">Serendipita vermifera MAFF 305830</name>
    <dbReference type="NCBI Taxonomy" id="933852"/>
    <lineage>
        <taxon>Eukaryota</taxon>
        <taxon>Fungi</taxon>
        <taxon>Dikarya</taxon>
        <taxon>Basidiomycota</taxon>
        <taxon>Agaricomycotina</taxon>
        <taxon>Agaricomycetes</taxon>
        <taxon>Sebacinales</taxon>
        <taxon>Serendipitaceae</taxon>
        <taxon>Serendipita</taxon>
    </lineage>
</organism>
<dbReference type="OrthoDB" id="3242572at2759"/>
<feature type="compositionally biased region" description="Polar residues" evidence="1">
    <location>
        <begin position="486"/>
        <end position="497"/>
    </location>
</feature>
<feature type="region of interest" description="Disordered" evidence="1">
    <location>
        <begin position="203"/>
        <end position="311"/>
    </location>
</feature>
<feature type="compositionally biased region" description="Low complexity" evidence="1">
    <location>
        <begin position="341"/>
        <end position="380"/>
    </location>
</feature>
<proteinExistence type="predicted"/>
<dbReference type="HOGENOM" id="CLU_447014_0_0_1"/>
<protein>
    <submittedName>
        <fullName evidence="2">Uncharacterized protein</fullName>
    </submittedName>
</protein>
<name>A0A0C2WWK5_SERVB</name>
<reference evidence="2 3" key="1">
    <citation type="submission" date="2014-04" db="EMBL/GenBank/DDBJ databases">
        <authorList>
            <consortium name="DOE Joint Genome Institute"/>
            <person name="Kuo A."/>
            <person name="Zuccaro A."/>
            <person name="Kohler A."/>
            <person name="Nagy L.G."/>
            <person name="Floudas D."/>
            <person name="Copeland A."/>
            <person name="Barry K.W."/>
            <person name="Cichocki N."/>
            <person name="Veneault-Fourrey C."/>
            <person name="LaButti K."/>
            <person name="Lindquist E.A."/>
            <person name="Lipzen A."/>
            <person name="Lundell T."/>
            <person name="Morin E."/>
            <person name="Murat C."/>
            <person name="Sun H."/>
            <person name="Tunlid A."/>
            <person name="Henrissat B."/>
            <person name="Grigoriev I.V."/>
            <person name="Hibbett D.S."/>
            <person name="Martin F."/>
            <person name="Nordberg H.P."/>
            <person name="Cantor M.N."/>
            <person name="Hua S.X."/>
        </authorList>
    </citation>
    <scope>NUCLEOTIDE SEQUENCE [LARGE SCALE GENOMIC DNA]</scope>
    <source>
        <strain evidence="2 3">MAFF 305830</strain>
    </source>
</reference>
<evidence type="ECO:0000313" key="3">
    <source>
        <dbReference type="Proteomes" id="UP000054097"/>
    </source>
</evidence>